<dbReference type="EMBL" id="CADILN010000002">
    <property type="protein sequence ID" value="CAB4048742.1"/>
    <property type="molecule type" value="Genomic_DNA"/>
</dbReference>
<accession>A0A6J5K605</accession>
<gene>
    <name evidence="1" type="ORF">LMG9964_02383</name>
</gene>
<evidence type="ECO:0000313" key="2">
    <source>
        <dbReference type="Proteomes" id="UP000494102"/>
    </source>
</evidence>
<protein>
    <submittedName>
        <fullName evidence="1">Uncharacterized protein</fullName>
    </submittedName>
</protein>
<proteinExistence type="predicted"/>
<dbReference type="Proteomes" id="UP000494102">
    <property type="component" value="Unassembled WGS sequence"/>
</dbReference>
<reference evidence="1 2" key="1">
    <citation type="submission" date="2020-04" db="EMBL/GenBank/DDBJ databases">
        <authorList>
            <person name="De Canck E."/>
        </authorList>
    </citation>
    <scope>NUCLEOTIDE SEQUENCE [LARGE SCALE GENOMIC DNA]</scope>
    <source>
        <strain evidence="1 2">LMG 9964</strain>
    </source>
</reference>
<organism evidence="1 2">
    <name type="scientific">Paraburkholderia phenoliruptrix</name>
    <dbReference type="NCBI Taxonomy" id="252970"/>
    <lineage>
        <taxon>Bacteria</taxon>
        <taxon>Pseudomonadati</taxon>
        <taxon>Pseudomonadota</taxon>
        <taxon>Betaproteobacteria</taxon>
        <taxon>Burkholderiales</taxon>
        <taxon>Burkholderiaceae</taxon>
        <taxon>Paraburkholderia</taxon>
    </lineage>
</organism>
<name>A0A6J5K605_9BURK</name>
<sequence>MSSRHSSSNGHATHAQIHSLQGLCVQNGRSEPCLRQSLCRSASFCPRPQLSLIPVRPDGCRKAAANSLSSLQTPPSARGFLTAAWRFDDNGEFGPISPASAPGTRHLRVLLSSGTMEIRWIPVGISVGAPIDLMVARKQKPRSTEILRGFAANNWRRRRERDVRGKPLLGLTPNFAVGDHPYTPTSLANNFPTI</sequence>
<dbReference type="AlphaFoldDB" id="A0A6J5K605"/>
<evidence type="ECO:0000313" key="1">
    <source>
        <dbReference type="EMBL" id="CAB4048742.1"/>
    </source>
</evidence>